<sequence length="108" mass="12405">MIAYTVHYTNVNRYLKKLIEMAAMIPMLLPTITYGFAVIFIVPFVEEWPYELHFTMKNVANVLKDTELSNVYVNSLYVAFFTAMFGTLLTYGSALVTARSHVPEKLKK</sequence>
<keyword evidence="4 5" id="KW-0472">Membrane</keyword>
<dbReference type="InterPro" id="IPR035906">
    <property type="entry name" value="MetI-like_sf"/>
</dbReference>
<feature type="transmembrane region" description="Helical" evidence="5">
    <location>
        <begin position="76"/>
        <end position="98"/>
    </location>
</feature>
<gene>
    <name evidence="6" type="ORF">ERS852423_00843</name>
</gene>
<evidence type="ECO:0000256" key="5">
    <source>
        <dbReference type="SAM" id="Phobius"/>
    </source>
</evidence>
<proteinExistence type="predicted"/>
<evidence type="ECO:0000313" key="7">
    <source>
        <dbReference type="Proteomes" id="UP000095439"/>
    </source>
</evidence>
<feature type="transmembrane region" description="Helical" evidence="5">
    <location>
        <begin position="21"/>
        <end position="45"/>
    </location>
</feature>
<evidence type="ECO:0000256" key="4">
    <source>
        <dbReference type="ARBA" id="ARBA00023136"/>
    </source>
</evidence>
<keyword evidence="2 5" id="KW-0812">Transmembrane</keyword>
<evidence type="ECO:0000256" key="1">
    <source>
        <dbReference type="ARBA" id="ARBA00004141"/>
    </source>
</evidence>
<comment type="subcellular location">
    <subcellularLocation>
        <location evidence="1">Membrane</location>
        <topology evidence="1">Multi-pass membrane protein</topology>
    </subcellularLocation>
</comment>
<accession>A0A173XWC9</accession>
<protein>
    <submittedName>
        <fullName evidence="6">ABC-type uncharacterized transport system, permease component</fullName>
    </submittedName>
</protein>
<reference evidence="6 7" key="1">
    <citation type="submission" date="2015-09" db="EMBL/GenBank/DDBJ databases">
        <authorList>
            <consortium name="Pathogen Informatics"/>
        </authorList>
    </citation>
    <scope>NUCLEOTIDE SEQUENCE [LARGE SCALE GENOMIC DNA]</scope>
    <source>
        <strain evidence="6 7">2789STDY5608866</strain>
    </source>
</reference>
<evidence type="ECO:0000256" key="2">
    <source>
        <dbReference type="ARBA" id="ARBA00022692"/>
    </source>
</evidence>
<evidence type="ECO:0000256" key="3">
    <source>
        <dbReference type="ARBA" id="ARBA00022989"/>
    </source>
</evidence>
<keyword evidence="3 5" id="KW-1133">Transmembrane helix</keyword>
<organism evidence="6 7">
    <name type="scientific">Dorea longicatena</name>
    <dbReference type="NCBI Taxonomy" id="88431"/>
    <lineage>
        <taxon>Bacteria</taxon>
        <taxon>Bacillati</taxon>
        <taxon>Bacillota</taxon>
        <taxon>Clostridia</taxon>
        <taxon>Lachnospirales</taxon>
        <taxon>Lachnospiraceae</taxon>
        <taxon>Dorea</taxon>
    </lineage>
</organism>
<name>A0A173XWC9_9FIRM</name>
<dbReference type="SUPFAM" id="SSF161098">
    <property type="entry name" value="MetI-like"/>
    <property type="match status" value="1"/>
</dbReference>
<dbReference type="GO" id="GO:0016020">
    <property type="term" value="C:membrane"/>
    <property type="evidence" value="ECO:0007669"/>
    <property type="project" value="UniProtKB-SubCell"/>
</dbReference>
<evidence type="ECO:0000313" key="6">
    <source>
        <dbReference type="EMBL" id="CUN55984.1"/>
    </source>
</evidence>
<dbReference type="AlphaFoldDB" id="A0A173XWC9"/>
<dbReference type="EMBL" id="CYYY01000002">
    <property type="protein sequence ID" value="CUN55984.1"/>
    <property type="molecule type" value="Genomic_DNA"/>
</dbReference>
<dbReference type="Gene3D" id="1.10.3720.10">
    <property type="entry name" value="MetI-like"/>
    <property type="match status" value="1"/>
</dbReference>
<dbReference type="Proteomes" id="UP000095439">
    <property type="component" value="Unassembled WGS sequence"/>
</dbReference>